<sequence length="68" mass="7786">MILVLAEVARNIRIVTAKQNNREDVQLSTFLSRLSGEVPHLKAYNQYVEVGFTFVTKRTEFKGCITQL</sequence>
<dbReference type="Proteomes" id="UP001226720">
    <property type="component" value="Unassembled WGS sequence"/>
</dbReference>
<comment type="caution">
    <text evidence="1">The sequence shown here is derived from an EMBL/GenBank/DDBJ whole genome shotgun (WGS) entry which is preliminary data.</text>
</comment>
<evidence type="ECO:0000313" key="1">
    <source>
        <dbReference type="EMBL" id="MDQ0484745.1"/>
    </source>
</evidence>
<organism evidence="1 2">
    <name type="scientific">Guptibacillus hwajinpoensis</name>
    <dbReference type="NCBI Taxonomy" id="208199"/>
    <lineage>
        <taxon>Bacteria</taxon>
        <taxon>Bacillati</taxon>
        <taxon>Bacillota</taxon>
        <taxon>Bacilli</taxon>
        <taxon>Bacillales</taxon>
        <taxon>Guptibacillaceae</taxon>
        <taxon>Guptibacillus</taxon>
    </lineage>
</organism>
<reference evidence="1" key="1">
    <citation type="submission" date="2023-07" db="EMBL/GenBank/DDBJ databases">
        <title>Genomic Encyclopedia of Type Strains, Phase IV (KMG-IV): sequencing the most valuable type-strain genomes for metagenomic binning, comparative biology and taxonomic classification.</title>
        <authorList>
            <person name="Goeker M."/>
        </authorList>
    </citation>
    <scope>NUCLEOTIDE SEQUENCE [LARGE SCALE GENOMIC DNA]</scope>
    <source>
        <strain evidence="1">JSM 076093</strain>
    </source>
</reference>
<dbReference type="EMBL" id="JAUSWM010000010">
    <property type="protein sequence ID" value="MDQ0484745.1"/>
    <property type="molecule type" value="Genomic_DNA"/>
</dbReference>
<protein>
    <submittedName>
        <fullName evidence="1">Uncharacterized protein</fullName>
    </submittedName>
</protein>
<evidence type="ECO:0000313" key="2">
    <source>
        <dbReference type="Proteomes" id="UP001226720"/>
    </source>
</evidence>
<proteinExistence type="predicted"/>
<gene>
    <name evidence="1" type="ORF">QO000_003747</name>
</gene>
<name>A0ABU0K5V6_9BACL</name>
<accession>A0ABU0K5V6</accession>
<keyword evidence="2" id="KW-1185">Reference proteome</keyword>